<comment type="caution">
    <text evidence="7">The sequence shown here is derived from an EMBL/GenBank/DDBJ whole genome shotgun (WGS) entry which is preliminary data.</text>
</comment>
<keyword evidence="2 6" id="KW-0812">Transmembrane</keyword>
<gene>
    <name evidence="7" type="ORF">CSKR_108811</name>
</gene>
<proteinExistence type="predicted"/>
<protein>
    <submittedName>
        <fullName evidence="7">Phosphatidylinositol 3-kinase</fullName>
    </submittedName>
</protein>
<comment type="subcellular location">
    <subcellularLocation>
        <location evidence="1">Endomembrane system</location>
        <topology evidence="1">Multi-pass membrane protein</topology>
    </subcellularLocation>
</comment>
<sequence length="399" mass="44168">MPFTVPVEYVPARYRCCSCFHVRTGTFLLAVLQIVIHFVVITILTAALGRAAHFREDVEYVALSISVMSFIQWERFVGTPERLGVVPKEPSTPDRTQHLPLENRATEAMPSATKRPYVRTGKFFINAGEEYVAIAVTLLSLLFSIMMLVGTIYAKPYYLLPYCCVQFVDLFVTCLSVVGYYTYLPESSTWARSQLVLSLVVILAGILLLAVKAYMLAMVWLCYKFLLRFTTGREPVSGFSLAAGSCCLPLSLCERMGCVRYASAESCTLTPSVLAQDGRIPPVNVSQSQTGTGRIIVLFRGSRGPANSPARIGPAELCLPPKYEDVLAMPRDAFEPPPYELLSGEHVICDIQDHETQPQSPNTTNERPGDSYSQPALPAQPQTVPPDDTIPQPDFRRIP</sequence>
<feature type="transmembrane region" description="Helical" evidence="6">
    <location>
        <begin position="159"/>
        <end position="183"/>
    </location>
</feature>
<keyword evidence="4 6" id="KW-0472">Membrane</keyword>
<keyword evidence="8" id="KW-1185">Reference proteome</keyword>
<keyword evidence="3 6" id="KW-1133">Transmembrane helix</keyword>
<dbReference type="AlphaFoldDB" id="A0A419QFP8"/>
<dbReference type="STRING" id="79923.A0A419QFP8"/>
<dbReference type="PANTHER" id="PTHR12479:SF10">
    <property type="entry name" value="LYSOSOMAL-ASSOCIATED TRANSMEMBRANE PROTEIN"/>
    <property type="match status" value="1"/>
</dbReference>
<dbReference type="Proteomes" id="UP000286415">
    <property type="component" value="Unassembled WGS sequence"/>
</dbReference>
<dbReference type="PANTHER" id="PTHR12479">
    <property type="entry name" value="LYSOSOMAL-ASSOCIATED TRANSMEMBRANE PROTEIN"/>
    <property type="match status" value="1"/>
</dbReference>
<evidence type="ECO:0000313" key="7">
    <source>
        <dbReference type="EMBL" id="KAG5447091.1"/>
    </source>
</evidence>
<reference evidence="7 8" key="1">
    <citation type="journal article" date="2018" name="Biotechnol. Adv.">
        <title>Improved genomic resources and new bioinformatic workflow for the carcinogenic parasite Clonorchis sinensis: Biotechnological implications.</title>
        <authorList>
            <person name="Wang D."/>
            <person name="Korhonen P.K."/>
            <person name="Gasser R.B."/>
            <person name="Young N.D."/>
        </authorList>
    </citation>
    <scope>NUCLEOTIDE SEQUENCE [LARGE SCALE GENOMIC DNA]</scope>
    <source>
        <strain evidence="7">Cs-k2</strain>
    </source>
</reference>
<dbReference type="EMBL" id="NIRI02000042">
    <property type="protein sequence ID" value="KAG5447091.1"/>
    <property type="molecule type" value="Genomic_DNA"/>
</dbReference>
<feature type="transmembrane region" description="Helical" evidence="6">
    <location>
        <begin position="131"/>
        <end position="153"/>
    </location>
</feature>
<reference evidence="7 8" key="2">
    <citation type="journal article" date="2021" name="Genomics">
        <title>High-quality reference genome for Clonorchis sinensis.</title>
        <authorList>
            <person name="Young N.D."/>
            <person name="Stroehlein A.J."/>
            <person name="Kinkar L."/>
            <person name="Wang T."/>
            <person name="Sohn W.M."/>
            <person name="Chang B.C.H."/>
            <person name="Kaur P."/>
            <person name="Weisz D."/>
            <person name="Dudchenko O."/>
            <person name="Aiden E.L."/>
            <person name="Korhonen P.K."/>
            <person name="Gasser R.B."/>
        </authorList>
    </citation>
    <scope>NUCLEOTIDE SEQUENCE [LARGE SCALE GENOMIC DNA]</scope>
    <source>
        <strain evidence="7">Cs-k2</strain>
    </source>
</reference>
<evidence type="ECO:0000256" key="1">
    <source>
        <dbReference type="ARBA" id="ARBA00004127"/>
    </source>
</evidence>
<evidence type="ECO:0000313" key="8">
    <source>
        <dbReference type="Proteomes" id="UP000286415"/>
    </source>
</evidence>
<evidence type="ECO:0000256" key="2">
    <source>
        <dbReference type="ARBA" id="ARBA00022692"/>
    </source>
</evidence>
<dbReference type="InterPro" id="IPR051115">
    <property type="entry name" value="LAPTM_transporter"/>
</dbReference>
<name>A0A419QFP8_CLOSI</name>
<dbReference type="OrthoDB" id="10002163at2759"/>
<evidence type="ECO:0000256" key="6">
    <source>
        <dbReference type="SAM" id="Phobius"/>
    </source>
</evidence>
<dbReference type="GO" id="GO:0012505">
    <property type="term" value="C:endomembrane system"/>
    <property type="evidence" value="ECO:0007669"/>
    <property type="project" value="UniProtKB-SubCell"/>
</dbReference>
<feature type="region of interest" description="Disordered" evidence="5">
    <location>
        <begin position="354"/>
        <end position="399"/>
    </location>
</feature>
<accession>A0A419QFP8</accession>
<feature type="transmembrane region" description="Helical" evidence="6">
    <location>
        <begin position="195"/>
        <end position="221"/>
    </location>
</feature>
<dbReference type="InParanoid" id="A0A419QFP8"/>
<dbReference type="GO" id="GO:0005765">
    <property type="term" value="C:lysosomal membrane"/>
    <property type="evidence" value="ECO:0007669"/>
    <property type="project" value="TreeGrafter"/>
</dbReference>
<evidence type="ECO:0000256" key="4">
    <source>
        <dbReference type="ARBA" id="ARBA00023136"/>
    </source>
</evidence>
<evidence type="ECO:0000256" key="3">
    <source>
        <dbReference type="ARBA" id="ARBA00022989"/>
    </source>
</evidence>
<organism evidence="7 8">
    <name type="scientific">Clonorchis sinensis</name>
    <name type="common">Chinese liver fluke</name>
    <dbReference type="NCBI Taxonomy" id="79923"/>
    <lineage>
        <taxon>Eukaryota</taxon>
        <taxon>Metazoa</taxon>
        <taxon>Spiralia</taxon>
        <taxon>Lophotrochozoa</taxon>
        <taxon>Platyhelminthes</taxon>
        <taxon>Trematoda</taxon>
        <taxon>Digenea</taxon>
        <taxon>Opisthorchiida</taxon>
        <taxon>Opisthorchiata</taxon>
        <taxon>Opisthorchiidae</taxon>
        <taxon>Clonorchis</taxon>
    </lineage>
</organism>
<feature type="transmembrane region" description="Helical" evidence="6">
    <location>
        <begin position="27"/>
        <end position="48"/>
    </location>
</feature>
<evidence type="ECO:0000256" key="5">
    <source>
        <dbReference type="SAM" id="MobiDB-lite"/>
    </source>
</evidence>
<feature type="compositionally biased region" description="Polar residues" evidence="5">
    <location>
        <begin position="357"/>
        <end position="374"/>
    </location>
</feature>